<protein>
    <submittedName>
        <fullName evidence="1">Uncharacterized protein</fullName>
    </submittedName>
</protein>
<comment type="caution">
    <text evidence="1">The sequence shown here is derived from an EMBL/GenBank/DDBJ whole genome shotgun (WGS) entry which is preliminary data.</text>
</comment>
<dbReference type="AlphaFoldDB" id="A0AAD9IXW2"/>
<reference evidence="1" key="1">
    <citation type="journal article" date="2023" name="Mol. Biol. Evol.">
        <title>Third-Generation Sequencing Reveals the Adaptive Role of the Epigenome in Three Deep-Sea Polychaetes.</title>
        <authorList>
            <person name="Perez M."/>
            <person name="Aroh O."/>
            <person name="Sun Y."/>
            <person name="Lan Y."/>
            <person name="Juniper S.K."/>
            <person name="Young C.R."/>
            <person name="Angers B."/>
            <person name="Qian P.Y."/>
        </authorList>
    </citation>
    <scope>NUCLEOTIDE SEQUENCE</scope>
    <source>
        <strain evidence="1">R07B-5</strain>
    </source>
</reference>
<organism evidence="1 2">
    <name type="scientific">Ridgeia piscesae</name>
    <name type="common">Tubeworm</name>
    <dbReference type="NCBI Taxonomy" id="27915"/>
    <lineage>
        <taxon>Eukaryota</taxon>
        <taxon>Metazoa</taxon>
        <taxon>Spiralia</taxon>
        <taxon>Lophotrochozoa</taxon>
        <taxon>Annelida</taxon>
        <taxon>Polychaeta</taxon>
        <taxon>Sedentaria</taxon>
        <taxon>Canalipalpata</taxon>
        <taxon>Sabellida</taxon>
        <taxon>Siboglinidae</taxon>
        <taxon>Ridgeia</taxon>
    </lineage>
</organism>
<name>A0AAD9IXW2_RIDPI</name>
<feature type="non-terminal residue" evidence="1">
    <location>
        <position position="72"/>
    </location>
</feature>
<dbReference type="EMBL" id="JAODUO010004995">
    <property type="protein sequence ID" value="KAK2142085.1"/>
    <property type="molecule type" value="Genomic_DNA"/>
</dbReference>
<proteinExistence type="predicted"/>
<evidence type="ECO:0000313" key="2">
    <source>
        <dbReference type="Proteomes" id="UP001209878"/>
    </source>
</evidence>
<dbReference type="Proteomes" id="UP001209878">
    <property type="component" value="Unassembled WGS sequence"/>
</dbReference>
<accession>A0AAD9IXW2</accession>
<keyword evidence="2" id="KW-1185">Reference proteome</keyword>
<evidence type="ECO:0000313" key="1">
    <source>
        <dbReference type="EMBL" id="KAK2142085.1"/>
    </source>
</evidence>
<gene>
    <name evidence="1" type="ORF">NP493_5009g00000</name>
</gene>
<sequence>QKKQVKAVAKTAEKEERIKVLTSAAEPLWHHVSALVVTDWMLDIGNVIKTKDVANLEWLLTSGVANDTRQLK</sequence>